<dbReference type="GO" id="GO:0005829">
    <property type="term" value="C:cytosol"/>
    <property type="evidence" value="ECO:0007669"/>
    <property type="project" value="UniProtKB-SubCell"/>
</dbReference>
<reference evidence="11" key="1">
    <citation type="submission" date="2016-06" db="UniProtKB">
        <authorList>
            <consortium name="WormBaseParasite"/>
        </authorList>
    </citation>
    <scope>IDENTIFICATION</scope>
</reference>
<dbReference type="SUPFAM" id="SSF56281">
    <property type="entry name" value="Metallo-hydrolase/oxidoreductase"/>
    <property type="match status" value="1"/>
</dbReference>
<comment type="function">
    <text evidence="6">Endoribonuclease that catalyzes the hydrolysis of histone-coding pre-mRNA 3'-end. Involved in histone pre-mRNA processing during the S-phase of the cell cycle, which is required for entering/progressing through S-phase. Cleaves histone pre-mRNA at a major and a minor cleavage site after the 5'-ACCCA-3' and the 5'-ACCCACA-3' sequence, respectively, and located downstream of the stem-loop. May require the presence of the HDE element located at the histone pre-RNA 3'-end to avoid non-specific cleavage.</text>
</comment>
<evidence type="ECO:0000259" key="8">
    <source>
        <dbReference type="SMART" id="SM00849"/>
    </source>
</evidence>
<feature type="domain" description="Metallo-beta-lactamase" evidence="8">
    <location>
        <begin position="335"/>
        <end position="504"/>
    </location>
</feature>
<dbReference type="PANTHER" id="PTHR23200:SF48">
    <property type="entry name" value="METALLO-BETA-LACTAMASE DOMAIN-CONTAINING PROTEIN 1"/>
    <property type="match status" value="1"/>
</dbReference>
<organism evidence="11">
    <name type="scientific">Onchocerca flexuosa</name>
    <dbReference type="NCBI Taxonomy" id="387005"/>
    <lineage>
        <taxon>Eukaryota</taxon>
        <taxon>Metazoa</taxon>
        <taxon>Ecdysozoa</taxon>
        <taxon>Nematoda</taxon>
        <taxon>Chromadorea</taxon>
        <taxon>Rhabditida</taxon>
        <taxon>Spirurina</taxon>
        <taxon>Spiruromorpha</taxon>
        <taxon>Filarioidea</taxon>
        <taxon>Onchocercidae</taxon>
        <taxon>Onchocerca</taxon>
    </lineage>
</organism>
<sequence length="524" mass="58864">MPSIISPLLAVLSLLIIRSVVLEENHRDRLKLLESLNDSSVNWLHDFVRRGKGSVSKLPFEEIFIGQSDSDAISIPTVTSTWNEIAEANANIVQIGGDFNMAIGSGSKALSISSDAPKKSTKSRIILSATTMSSSPTATFTSRIVTTKTEANSSQLKNVSEKMEFDFKRLAWLLQQAIDRRKTKKNQVTKDNEMKQNIRLKNDSLLGEKIRSSFQQHTFSVSDLRPIQLFYHHVNPDRRSESNDAISRNLETKEAKKMYENGNHFAGNEALKRSNRYPHRILGPILITQRKKENYMVPSQAALSASETHANDDPMIYIIREGSIVQSKENDYEFVSSITLIIDGGEKILVDTGLATDINGRAWILQRLSELGAPPPSINYVITTHGHPDHSGNTNHFPDALHYAGKFIHFGTHFNFSRIPEDNVKKLTKNVYLLKTPGHASDDISVLINNTSFFGTVIVSGDVFIRKEDMKYSTIWKQLTVNETQQQESRKRLLCLADCIIPGHGPLFRVTSNKKRELNCPGNY</sequence>
<evidence type="ECO:0000313" key="11">
    <source>
        <dbReference type="WBParaSite" id="OFLC_0000071601-mRNA-1"/>
    </source>
</evidence>
<keyword evidence="10" id="KW-1185">Reference proteome</keyword>
<evidence type="ECO:0000256" key="2">
    <source>
        <dbReference type="ARBA" id="ARBA00011738"/>
    </source>
</evidence>
<name>A0A183GZQ7_9BILA</name>
<comment type="subcellular location">
    <subcellularLocation>
        <location evidence="1">Cytoplasm</location>
        <location evidence="1">Cytosol</location>
    </subcellularLocation>
</comment>
<gene>
    <name evidence="9" type="ORF">OFLC_LOCUS717</name>
</gene>
<protein>
    <recommendedName>
        <fullName evidence="3">Metallo-beta-lactamase domain-containing protein 1</fullName>
    </recommendedName>
    <alternativeName>
        <fullName evidence="4">Endoribonuclease MBLAC1</fullName>
    </alternativeName>
</protein>
<comment type="catalytic activity">
    <reaction evidence="5">
        <text>a ribonucleotidyl-ribonucleotide-RNA + H2O = a 3'-end ribonucleotide-RNA + a 5'-end 5'-phospho-ribonucleoside-RNA + H(+)</text>
        <dbReference type="Rhea" id="RHEA:68096"/>
        <dbReference type="Rhea" id="RHEA-COMP:15179"/>
        <dbReference type="Rhea" id="RHEA-COMP:17355"/>
        <dbReference type="Rhea" id="RHEA-COMP:17428"/>
        <dbReference type="ChEBI" id="CHEBI:15377"/>
        <dbReference type="ChEBI" id="CHEBI:15378"/>
        <dbReference type="ChEBI" id="CHEBI:74896"/>
        <dbReference type="ChEBI" id="CHEBI:138282"/>
        <dbReference type="ChEBI" id="CHEBI:173118"/>
    </reaction>
    <physiologicalReaction direction="left-to-right" evidence="5">
        <dbReference type="Rhea" id="RHEA:68097"/>
    </physiologicalReaction>
</comment>
<evidence type="ECO:0000256" key="6">
    <source>
        <dbReference type="ARBA" id="ARBA00045869"/>
    </source>
</evidence>
<accession>A0A183GZQ7</accession>
<dbReference type="EMBL" id="UZAJ01000266">
    <property type="protein sequence ID" value="VDO26817.1"/>
    <property type="molecule type" value="Genomic_DNA"/>
</dbReference>
<keyword evidence="7" id="KW-0732">Signal</keyword>
<evidence type="ECO:0000313" key="10">
    <source>
        <dbReference type="Proteomes" id="UP000267606"/>
    </source>
</evidence>
<evidence type="ECO:0000313" key="9">
    <source>
        <dbReference type="EMBL" id="VDO26817.1"/>
    </source>
</evidence>
<evidence type="ECO:0000256" key="5">
    <source>
        <dbReference type="ARBA" id="ARBA00044690"/>
    </source>
</evidence>
<evidence type="ECO:0000256" key="3">
    <source>
        <dbReference type="ARBA" id="ARBA00014856"/>
    </source>
</evidence>
<dbReference type="InterPro" id="IPR039344">
    <property type="entry name" value="MBLAC1"/>
</dbReference>
<dbReference type="WBParaSite" id="OFLC_0000071601-mRNA-1">
    <property type="protein sequence ID" value="OFLC_0000071601-mRNA-1"/>
    <property type="gene ID" value="OFLC_0000071601"/>
</dbReference>
<dbReference type="InterPro" id="IPR001279">
    <property type="entry name" value="Metallo-B-lactamas"/>
</dbReference>
<dbReference type="PANTHER" id="PTHR23200">
    <property type="entry name" value="METALLO-BETA-LACTAMASE DOMAIN-CONTAINING PROTEIN 1"/>
    <property type="match status" value="1"/>
</dbReference>
<dbReference type="Gene3D" id="3.60.15.10">
    <property type="entry name" value="Ribonuclease Z/Hydroxyacylglutathione hydrolase-like"/>
    <property type="match status" value="1"/>
</dbReference>
<dbReference type="Pfam" id="PF00753">
    <property type="entry name" value="Lactamase_B"/>
    <property type="match status" value="1"/>
</dbReference>
<evidence type="ECO:0000256" key="7">
    <source>
        <dbReference type="SAM" id="SignalP"/>
    </source>
</evidence>
<feature type="signal peptide" evidence="7">
    <location>
        <begin position="1"/>
        <end position="22"/>
    </location>
</feature>
<dbReference type="InterPro" id="IPR036866">
    <property type="entry name" value="RibonucZ/Hydroxyglut_hydro"/>
</dbReference>
<dbReference type="Proteomes" id="UP000267606">
    <property type="component" value="Unassembled WGS sequence"/>
</dbReference>
<dbReference type="AlphaFoldDB" id="A0A183GZQ7"/>
<reference evidence="9 10" key="2">
    <citation type="submission" date="2018-11" db="EMBL/GenBank/DDBJ databases">
        <authorList>
            <consortium name="Pathogen Informatics"/>
        </authorList>
    </citation>
    <scope>NUCLEOTIDE SEQUENCE [LARGE SCALE GENOMIC DNA]</scope>
</reference>
<dbReference type="CDD" id="cd07711">
    <property type="entry name" value="MBLAC1-like_MBL-fold"/>
    <property type="match status" value="1"/>
</dbReference>
<evidence type="ECO:0000256" key="4">
    <source>
        <dbReference type="ARBA" id="ARBA00032988"/>
    </source>
</evidence>
<evidence type="ECO:0000256" key="1">
    <source>
        <dbReference type="ARBA" id="ARBA00004514"/>
    </source>
</evidence>
<proteinExistence type="predicted"/>
<dbReference type="SMART" id="SM00849">
    <property type="entry name" value="Lactamase_B"/>
    <property type="match status" value="1"/>
</dbReference>
<comment type="subunit">
    <text evidence="2">Homodimer.</text>
</comment>
<feature type="chain" id="PRO_5044552324" description="Metallo-beta-lactamase domain-containing protein 1" evidence="7">
    <location>
        <begin position="23"/>
        <end position="524"/>
    </location>
</feature>